<dbReference type="Gene3D" id="3.20.20.80">
    <property type="entry name" value="Glycosidases"/>
    <property type="match status" value="1"/>
</dbReference>
<dbReference type="InterPro" id="IPR006047">
    <property type="entry name" value="GH13_cat_dom"/>
</dbReference>
<dbReference type="InterPro" id="IPR004193">
    <property type="entry name" value="Glyco_hydro_13_N"/>
</dbReference>
<comment type="similarity">
    <text evidence="1">Belongs to the glycosyl hydrolase 13 family.</text>
</comment>
<dbReference type="GO" id="GO:0051060">
    <property type="term" value="F:pullulanase activity"/>
    <property type="evidence" value="ECO:0007669"/>
    <property type="project" value="UniProtKB-EC"/>
</dbReference>
<protein>
    <submittedName>
        <fullName evidence="3">Pullulanase</fullName>
        <ecNumber evidence="3">3.2.1.41</ecNumber>
    </submittedName>
</protein>
<dbReference type="SMART" id="SM00642">
    <property type="entry name" value="Aamy"/>
    <property type="match status" value="1"/>
</dbReference>
<dbReference type="Gene3D" id="2.60.40.10">
    <property type="entry name" value="Immunoglobulins"/>
    <property type="match status" value="1"/>
</dbReference>
<gene>
    <name evidence="3" type="ORF">J2S06_000085</name>
</gene>
<reference evidence="3 4" key="1">
    <citation type="submission" date="2023-07" db="EMBL/GenBank/DDBJ databases">
        <title>Genomic Encyclopedia of Type Strains, Phase IV (KMG-IV): sequencing the most valuable type-strain genomes for metagenomic binning, comparative biology and taxonomic classification.</title>
        <authorList>
            <person name="Goeker M."/>
        </authorList>
    </citation>
    <scope>NUCLEOTIDE SEQUENCE [LARGE SCALE GENOMIC DNA]</scope>
    <source>
        <strain evidence="3 4">DSM 19092</strain>
    </source>
</reference>
<dbReference type="InterPro" id="IPR013783">
    <property type="entry name" value="Ig-like_fold"/>
</dbReference>
<evidence type="ECO:0000256" key="1">
    <source>
        <dbReference type="ARBA" id="ARBA00008061"/>
    </source>
</evidence>
<dbReference type="EC" id="3.2.1.41" evidence="3"/>
<dbReference type="Pfam" id="PF02922">
    <property type="entry name" value="CBM_48"/>
    <property type="match status" value="1"/>
</dbReference>
<organism evidence="3 4">
    <name type="scientific">Aeribacillus alveayuensis</name>
    <dbReference type="NCBI Taxonomy" id="279215"/>
    <lineage>
        <taxon>Bacteria</taxon>
        <taxon>Bacillati</taxon>
        <taxon>Bacillota</taxon>
        <taxon>Bacilli</taxon>
        <taxon>Bacillales</taxon>
        <taxon>Bacillaceae</taxon>
        <taxon>Aeribacillus</taxon>
    </lineage>
</organism>
<dbReference type="Gene3D" id="2.60.40.2320">
    <property type="match status" value="1"/>
</dbReference>
<dbReference type="InterPro" id="IPR040697">
    <property type="entry name" value="PulA_N1"/>
</dbReference>
<dbReference type="Proteomes" id="UP001225646">
    <property type="component" value="Unassembled WGS sequence"/>
</dbReference>
<dbReference type="SUPFAM" id="SSF81296">
    <property type="entry name" value="E set domains"/>
    <property type="match status" value="1"/>
</dbReference>
<dbReference type="EMBL" id="JAUSTR010000001">
    <property type="protein sequence ID" value="MDQ0161015.1"/>
    <property type="molecule type" value="Genomic_DNA"/>
</dbReference>
<evidence type="ECO:0000313" key="3">
    <source>
        <dbReference type="EMBL" id="MDQ0161015.1"/>
    </source>
</evidence>
<dbReference type="Gene3D" id="2.60.40.1180">
    <property type="entry name" value="Golgi alpha-mannosidase II"/>
    <property type="match status" value="1"/>
</dbReference>
<sequence>MLSVKRDYEAYLDDMNSVTILLPKSAFQGEEKTFYLERNHRLETLEIVDAYPIEPFQKYVCKLCHSIEFGKTYYIQDEKGVKTDLQIGAVIRSKEFDDLFYYDRDDLGVSFNENSIVCKIWAPIATAVKIRLTNPSNFEVKEYPLTRENKGVWTINLEGRFENFYYTYLVCVNLIWRELVDPYAKAVSVNGEFGVIIDLTKTKVEKIKVPPLTQATDAIIYELHIRDFTIHPNSGIKCKGKYLGLAENDTKTKNGYTTGLTYLRELGVTHVELLPINDFAGVDEEQPNHSYNWGYNPLHYNAPEGSYALNPYDPYSRIIELKKMIQAFHRHGLKVIMDVVYNHVFIRESSHFEKLVPGYFFRHDQYGIPSNGSGVGNDIASERKMVRKFIVDSIRFWLEEYDVDGFRFDLMGLLDIETMNEVRKVISSRKKDAIILGEGWDMPTPLPYDRKAIIANSVKMMDIAFFNDHFRDTVKGSTFDLVEKGFSLGNVHKKSQMVESITGSISFNSQHRGLFQHPVQSINYVESHDNHTFWDKMTFCLDEEDEDTKRKRQRLATSIVLLSQGIPFLHSGQEFFRTKKGEGNSYNLPDCINQIDWSSREQFDEEIDYVKKLIHLRKLHGAFRFAKAELVKKHCTFLETNEGIMAYQLNNVLQFGPWSHLIIVHCNQKRSKRLSLTRNGDWQLICTPKVCSPEKPLYIIQEKLEVQDIGTYVLYQT</sequence>
<evidence type="ECO:0000313" key="4">
    <source>
        <dbReference type="Proteomes" id="UP001225646"/>
    </source>
</evidence>
<dbReference type="InterPro" id="IPR017853">
    <property type="entry name" value="GH"/>
</dbReference>
<keyword evidence="3" id="KW-0378">Hydrolase</keyword>
<dbReference type="InterPro" id="IPR013780">
    <property type="entry name" value="Glyco_hydro_b"/>
</dbReference>
<dbReference type="SUPFAM" id="SSF51445">
    <property type="entry name" value="(Trans)glycosidases"/>
    <property type="match status" value="1"/>
</dbReference>
<dbReference type="NCBIfam" id="TIGR02104">
    <property type="entry name" value="pulA_typeI"/>
    <property type="match status" value="1"/>
</dbReference>
<proteinExistence type="inferred from homology"/>
<dbReference type="CDD" id="cd02860">
    <property type="entry name" value="E_set_Pullulanase"/>
    <property type="match status" value="1"/>
</dbReference>
<accession>A0ABT9VJJ9</accession>
<dbReference type="Pfam" id="PF00128">
    <property type="entry name" value="Alpha-amylase"/>
    <property type="match status" value="2"/>
</dbReference>
<dbReference type="Pfam" id="PF17999">
    <property type="entry name" value="PulA_N1"/>
    <property type="match status" value="1"/>
</dbReference>
<keyword evidence="4" id="KW-1185">Reference proteome</keyword>
<dbReference type="InterPro" id="IPR011840">
    <property type="entry name" value="PulA_typeI"/>
</dbReference>
<feature type="domain" description="Glycosyl hydrolase family 13 catalytic" evidence="2">
    <location>
        <begin position="248"/>
        <end position="617"/>
    </location>
</feature>
<dbReference type="CDD" id="cd11341">
    <property type="entry name" value="AmyAc_Pullulanase_LD-like"/>
    <property type="match status" value="1"/>
</dbReference>
<name>A0ABT9VJJ9_9BACI</name>
<dbReference type="Pfam" id="PF21653">
    <property type="entry name" value="pulA_all-beta"/>
    <property type="match status" value="1"/>
</dbReference>
<dbReference type="RefSeq" id="WP_419150943.1">
    <property type="nucleotide sequence ID" value="NZ_JAUSTR010000001.1"/>
</dbReference>
<keyword evidence="3" id="KW-0326">Glycosidase</keyword>
<dbReference type="InterPro" id="IPR014756">
    <property type="entry name" value="Ig_E-set"/>
</dbReference>
<dbReference type="InterPro" id="IPR049117">
    <property type="entry name" value="pulA_all-beta"/>
</dbReference>
<evidence type="ECO:0000259" key="2">
    <source>
        <dbReference type="SMART" id="SM00642"/>
    </source>
</evidence>
<comment type="caution">
    <text evidence="3">The sequence shown here is derived from an EMBL/GenBank/DDBJ whole genome shotgun (WGS) entry which is preliminary data.</text>
</comment>
<dbReference type="PANTHER" id="PTHR43002">
    <property type="entry name" value="GLYCOGEN DEBRANCHING ENZYME"/>
    <property type="match status" value="1"/>
</dbReference>